<name>A0A0A2MM77_9FLAO</name>
<dbReference type="Proteomes" id="UP000030121">
    <property type="component" value="Unassembled WGS sequence"/>
</dbReference>
<dbReference type="SUPFAM" id="SSF52172">
    <property type="entry name" value="CheY-like"/>
    <property type="match status" value="1"/>
</dbReference>
<evidence type="ECO:0000256" key="1">
    <source>
        <dbReference type="PROSITE-ProRule" id="PRU00169"/>
    </source>
</evidence>
<dbReference type="Pfam" id="PF00072">
    <property type="entry name" value="Response_reg"/>
    <property type="match status" value="1"/>
</dbReference>
<dbReference type="SMART" id="SM00850">
    <property type="entry name" value="LytTR"/>
    <property type="match status" value="1"/>
</dbReference>
<feature type="domain" description="Response regulatory" evidence="2">
    <location>
        <begin position="5"/>
        <end position="118"/>
    </location>
</feature>
<dbReference type="eggNOG" id="COG3279">
    <property type="taxonomic scope" value="Bacteria"/>
</dbReference>
<evidence type="ECO:0000259" key="3">
    <source>
        <dbReference type="PROSITE" id="PS50930"/>
    </source>
</evidence>
<dbReference type="PANTHER" id="PTHR37299">
    <property type="entry name" value="TRANSCRIPTIONAL REGULATOR-RELATED"/>
    <property type="match status" value="1"/>
</dbReference>
<dbReference type="Gene3D" id="3.40.50.2300">
    <property type="match status" value="1"/>
</dbReference>
<comment type="caution">
    <text evidence="1">Lacks conserved residue(s) required for the propagation of feature annotation.</text>
</comment>
<dbReference type="SMART" id="SM00448">
    <property type="entry name" value="REC"/>
    <property type="match status" value="1"/>
</dbReference>
<dbReference type="AlphaFoldDB" id="A0A0A2MM77"/>
<dbReference type="InterPro" id="IPR046947">
    <property type="entry name" value="LytR-like"/>
</dbReference>
<reference evidence="4 5" key="1">
    <citation type="submission" date="2013-09" db="EMBL/GenBank/DDBJ databases">
        <authorList>
            <person name="Zeng Z."/>
            <person name="Chen C."/>
        </authorList>
    </citation>
    <scope>NUCLEOTIDE SEQUENCE [LARGE SCALE GENOMIC DNA]</scope>
    <source>
        <strain evidence="4 5">GH29-5</strain>
    </source>
</reference>
<accession>A0A0A2MM77</accession>
<evidence type="ECO:0000259" key="2">
    <source>
        <dbReference type="PROSITE" id="PS50110"/>
    </source>
</evidence>
<dbReference type="PROSITE" id="PS50930">
    <property type="entry name" value="HTH_LYTTR"/>
    <property type="match status" value="1"/>
</dbReference>
<dbReference type="OrthoDB" id="2168082at2"/>
<sequence>MRTVKAIILENDTETTQFLDKFSEDNSLILNVIGKAENIESGLELIKEHKPELIFLNAAAENLVNIKLLSDLDFNTPKLILLSDDVRKAYEAFKCNAVDFLLKPLDFNTMIIAIYKVIKNIEMEISFQNQKLQQIASINEQHKNNEYIAVSSVDKIELLKIKDIIFCKAEGKYTEFILANGLKIVSSRNLGEYDELLKDNYFFRIHHSYIINIKHITKISKKEGFYCEFSNGTVLPVAKRRQEEFVKFIKF</sequence>
<dbReference type="PANTHER" id="PTHR37299:SF1">
    <property type="entry name" value="STAGE 0 SPORULATION PROTEIN A HOMOLOG"/>
    <property type="match status" value="1"/>
</dbReference>
<organism evidence="4 5">
    <name type="scientific">Flavobacterium suncheonense GH29-5 = DSM 17707</name>
    <dbReference type="NCBI Taxonomy" id="1121899"/>
    <lineage>
        <taxon>Bacteria</taxon>
        <taxon>Pseudomonadati</taxon>
        <taxon>Bacteroidota</taxon>
        <taxon>Flavobacteriia</taxon>
        <taxon>Flavobacteriales</taxon>
        <taxon>Flavobacteriaceae</taxon>
        <taxon>Flavobacterium</taxon>
    </lineage>
</organism>
<gene>
    <name evidence="4" type="ORF">Q764_08425</name>
</gene>
<dbReference type="GO" id="GO:0000156">
    <property type="term" value="F:phosphorelay response regulator activity"/>
    <property type="evidence" value="ECO:0007669"/>
    <property type="project" value="InterPro"/>
</dbReference>
<evidence type="ECO:0000313" key="4">
    <source>
        <dbReference type="EMBL" id="KGO89395.1"/>
    </source>
</evidence>
<keyword evidence="5" id="KW-1185">Reference proteome</keyword>
<dbReference type="Gene3D" id="2.40.50.1020">
    <property type="entry name" value="LytTr DNA-binding domain"/>
    <property type="match status" value="1"/>
</dbReference>
<dbReference type="STRING" id="1121899.GCA_000430025_00311"/>
<protein>
    <submittedName>
        <fullName evidence="4">Response regulator</fullName>
    </submittedName>
</protein>
<comment type="caution">
    <text evidence="4">The sequence shown here is derived from an EMBL/GenBank/DDBJ whole genome shotgun (WGS) entry which is preliminary data.</text>
</comment>
<proteinExistence type="predicted"/>
<dbReference type="Pfam" id="PF04397">
    <property type="entry name" value="LytTR"/>
    <property type="match status" value="1"/>
</dbReference>
<dbReference type="InterPro" id="IPR007492">
    <property type="entry name" value="LytTR_DNA-bd_dom"/>
</dbReference>
<dbReference type="GO" id="GO:0003677">
    <property type="term" value="F:DNA binding"/>
    <property type="evidence" value="ECO:0007669"/>
    <property type="project" value="InterPro"/>
</dbReference>
<feature type="domain" description="HTH LytTR-type" evidence="3">
    <location>
        <begin position="148"/>
        <end position="251"/>
    </location>
</feature>
<evidence type="ECO:0000313" key="5">
    <source>
        <dbReference type="Proteomes" id="UP000030121"/>
    </source>
</evidence>
<dbReference type="InterPro" id="IPR011006">
    <property type="entry name" value="CheY-like_superfamily"/>
</dbReference>
<dbReference type="InterPro" id="IPR001789">
    <property type="entry name" value="Sig_transdc_resp-reg_receiver"/>
</dbReference>
<dbReference type="PROSITE" id="PS50110">
    <property type="entry name" value="RESPONSE_REGULATORY"/>
    <property type="match status" value="1"/>
</dbReference>
<dbReference type="EMBL" id="JRLW01000009">
    <property type="protein sequence ID" value="KGO89395.1"/>
    <property type="molecule type" value="Genomic_DNA"/>
</dbReference>
<dbReference type="RefSeq" id="WP_026981327.1">
    <property type="nucleotide sequence ID" value="NZ_JRLW01000009.1"/>
</dbReference>